<evidence type="ECO:0000313" key="3">
    <source>
        <dbReference type="Proteomes" id="UP001207654"/>
    </source>
</evidence>
<dbReference type="Proteomes" id="UP001207654">
    <property type="component" value="Unassembled WGS sequence"/>
</dbReference>
<keyword evidence="3" id="KW-1185">Reference proteome</keyword>
<dbReference type="EMBL" id="JAPNKA010000001">
    <property type="protein sequence ID" value="MCY1072996.1"/>
    <property type="molecule type" value="Genomic_DNA"/>
</dbReference>
<comment type="caution">
    <text evidence="2">The sequence shown here is derived from an EMBL/GenBank/DDBJ whole genome shotgun (WGS) entry which is preliminary data.</text>
</comment>
<proteinExistence type="predicted"/>
<organism evidence="2 3">
    <name type="scientific">Archangium lansingense</name>
    <dbReference type="NCBI Taxonomy" id="2995310"/>
    <lineage>
        <taxon>Bacteria</taxon>
        <taxon>Pseudomonadati</taxon>
        <taxon>Myxococcota</taxon>
        <taxon>Myxococcia</taxon>
        <taxon>Myxococcales</taxon>
        <taxon>Cystobacterineae</taxon>
        <taxon>Archangiaceae</taxon>
        <taxon>Archangium</taxon>
    </lineage>
</organism>
<sequence length="268" mass="29119">MADTRRGKDGMLGPYRLGRRHGSNGSEVEGRLFEAHNVHTDAPALVLVPGPSECGDPEEDWTLRVTAQARPPYVALEVEQAPATGGLGALAGLFEVLTRVTERMEWSDEARRHLTHPPEGRLKRWAAGARRVLAKGLDHGIELSIAALVLLMVAAHVRAYLESQRGEQHDAGGLAVQVVEESRAPTLVGTSDEGLVGIAYPLPAKPFSDQAKAPCLPKKGEVEINGGCWKTLEKRPPCYEDDAEYQGKCYAPVSARSRKPREPQSIQP</sequence>
<accession>A0ABT3ZV89</accession>
<protein>
    <submittedName>
        <fullName evidence="2">Uncharacterized protein</fullName>
    </submittedName>
</protein>
<reference evidence="2 3" key="1">
    <citation type="submission" date="2022-11" db="EMBL/GenBank/DDBJ databases">
        <title>Minimal conservation of predation-associated metabolite biosynthetic gene clusters underscores biosynthetic potential of Myxococcota including descriptions for ten novel species: Archangium lansinium sp. nov., Myxococcus landrumus sp. nov., Nannocystis bai.</title>
        <authorList>
            <person name="Ahearne A."/>
            <person name="Stevens C."/>
            <person name="Phillips K."/>
        </authorList>
    </citation>
    <scope>NUCLEOTIDE SEQUENCE [LARGE SCALE GENOMIC DNA]</scope>
    <source>
        <strain evidence="2 3">MIWBW</strain>
    </source>
</reference>
<name>A0ABT3ZV89_9BACT</name>
<feature type="region of interest" description="Disordered" evidence="1">
    <location>
        <begin position="1"/>
        <end position="24"/>
    </location>
</feature>
<evidence type="ECO:0000313" key="2">
    <source>
        <dbReference type="EMBL" id="MCY1072996.1"/>
    </source>
</evidence>
<evidence type="ECO:0000256" key="1">
    <source>
        <dbReference type="SAM" id="MobiDB-lite"/>
    </source>
</evidence>
<dbReference type="RefSeq" id="WP_267532016.1">
    <property type="nucleotide sequence ID" value="NZ_JAPNKA010000001.1"/>
</dbReference>
<gene>
    <name evidence="2" type="ORF">OV287_00740</name>
</gene>